<dbReference type="InterPro" id="IPR013083">
    <property type="entry name" value="Znf_RING/FYVE/PHD"/>
</dbReference>
<keyword evidence="2 4" id="KW-0863">Zinc-finger</keyword>
<feature type="domain" description="RING-type" evidence="6">
    <location>
        <begin position="20"/>
        <end position="59"/>
    </location>
</feature>
<evidence type="ECO:0000256" key="5">
    <source>
        <dbReference type="SAM" id="Coils"/>
    </source>
</evidence>
<dbReference type="PROSITE" id="PS50145">
    <property type="entry name" value="ZF_TRAF"/>
    <property type="match status" value="1"/>
</dbReference>
<protein>
    <submittedName>
        <fullName evidence="8">Uncharacterized protein</fullName>
    </submittedName>
</protein>
<dbReference type="OrthoDB" id="1630758at2759"/>
<keyword evidence="3 4" id="KW-0862">Zinc</keyword>
<feature type="coiled-coil region" evidence="5">
    <location>
        <begin position="165"/>
        <end position="243"/>
    </location>
</feature>
<dbReference type="Gene3D" id="3.30.40.10">
    <property type="entry name" value="Zinc/RING finger domain, C3HC4 (zinc finger)"/>
    <property type="match status" value="2"/>
</dbReference>
<keyword evidence="1 4" id="KW-0479">Metal-binding</keyword>
<reference evidence="8" key="1">
    <citation type="submission" date="2021-02" db="EMBL/GenBank/DDBJ databases">
        <authorList>
            <person name="Dougan E. K."/>
            <person name="Rhodes N."/>
            <person name="Thang M."/>
            <person name="Chan C."/>
        </authorList>
    </citation>
    <scope>NUCLEOTIDE SEQUENCE</scope>
</reference>
<evidence type="ECO:0000256" key="4">
    <source>
        <dbReference type="PROSITE-ProRule" id="PRU00207"/>
    </source>
</evidence>
<dbReference type="AlphaFoldDB" id="A0A812JRD7"/>
<comment type="caution">
    <text evidence="8">The sequence shown here is derived from an EMBL/GenBank/DDBJ whole genome shotgun (WGS) entry which is preliminary data.</text>
</comment>
<dbReference type="SUPFAM" id="SSF57850">
    <property type="entry name" value="RING/U-box"/>
    <property type="match status" value="1"/>
</dbReference>
<dbReference type="InterPro" id="IPR001293">
    <property type="entry name" value="Znf_TRAF"/>
</dbReference>
<dbReference type="PROSITE" id="PS50089">
    <property type="entry name" value="ZF_RING_2"/>
    <property type="match status" value="1"/>
</dbReference>
<name>A0A812JRD7_9DINO</name>
<evidence type="ECO:0000313" key="9">
    <source>
        <dbReference type="Proteomes" id="UP000604046"/>
    </source>
</evidence>
<dbReference type="Proteomes" id="UP000604046">
    <property type="component" value="Unassembled WGS sequence"/>
</dbReference>
<evidence type="ECO:0000256" key="3">
    <source>
        <dbReference type="ARBA" id="ARBA00022833"/>
    </source>
</evidence>
<dbReference type="InterPro" id="IPR001841">
    <property type="entry name" value="Znf_RING"/>
</dbReference>
<evidence type="ECO:0000313" key="8">
    <source>
        <dbReference type="EMBL" id="CAE7212312.1"/>
    </source>
</evidence>
<evidence type="ECO:0000256" key="1">
    <source>
        <dbReference type="ARBA" id="ARBA00022723"/>
    </source>
</evidence>
<dbReference type="EMBL" id="CAJNDS010000495">
    <property type="protein sequence ID" value="CAE7212312.1"/>
    <property type="molecule type" value="Genomic_DNA"/>
</dbReference>
<accession>A0A812JRD7</accession>
<dbReference type="PANTHER" id="PTHR10131">
    <property type="entry name" value="TNF RECEPTOR ASSOCIATED FACTOR"/>
    <property type="match status" value="1"/>
</dbReference>
<sequence>MAQGYAEQWVNPERAGQLECLICHCVARDAVATQCCGQFLCLGCWEQCQGRSTTCPHCRQAPASADPANRDRREIQNLEIRCPNGCGATIALLAKERHMESGCTHRRVRCTDCGDDVVQKDLKNHRELHCAVLFEPCQVCGEKVRVGSMQAHMEARMTAEFQGTVATLAQEVSEQKAHVAQLTQELQGLKREFATSGSKDAAELKQELRDLKRDFRTSGSKDAAELKQELQLLKQGQAKLQAHLDSITGNYSASTVDTSRGDSFRPRYVRTATNCDLFPRVHLF</sequence>
<evidence type="ECO:0000259" key="6">
    <source>
        <dbReference type="PROSITE" id="PS50089"/>
    </source>
</evidence>
<organism evidence="8 9">
    <name type="scientific">Symbiodinium natans</name>
    <dbReference type="NCBI Taxonomy" id="878477"/>
    <lineage>
        <taxon>Eukaryota</taxon>
        <taxon>Sar</taxon>
        <taxon>Alveolata</taxon>
        <taxon>Dinophyceae</taxon>
        <taxon>Suessiales</taxon>
        <taxon>Symbiodiniaceae</taxon>
        <taxon>Symbiodinium</taxon>
    </lineage>
</organism>
<feature type="zinc finger region" description="TRAF-type" evidence="4">
    <location>
        <begin position="98"/>
        <end position="150"/>
    </location>
</feature>
<dbReference type="GO" id="GO:0008270">
    <property type="term" value="F:zinc ion binding"/>
    <property type="evidence" value="ECO:0007669"/>
    <property type="project" value="UniProtKB-KW"/>
</dbReference>
<keyword evidence="5" id="KW-0175">Coiled coil</keyword>
<evidence type="ECO:0000256" key="2">
    <source>
        <dbReference type="ARBA" id="ARBA00022771"/>
    </source>
</evidence>
<evidence type="ECO:0000259" key="7">
    <source>
        <dbReference type="PROSITE" id="PS50145"/>
    </source>
</evidence>
<dbReference type="SUPFAM" id="SSF49599">
    <property type="entry name" value="TRAF domain-like"/>
    <property type="match status" value="1"/>
</dbReference>
<gene>
    <name evidence="8" type="ORF">SNAT2548_LOCUS7195</name>
</gene>
<dbReference type="PANTHER" id="PTHR10131:SF94">
    <property type="entry name" value="TNF RECEPTOR-ASSOCIATED FACTOR 4"/>
    <property type="match status" value="1"/>
</dbReference>
<keyword evidence="9" id="KW-1185">Reference proteome</keyword>
<proteinExistence type="predicted"/>
<feature type="domain" description="TRAF-type" evidence="7">
    <location>
        <begin position="98"/>
        <end position="150"/>
    </location>
</feature>